<dbReference type="AlphaFoldDB" id="A0A261EQM1"/>
<comment type="caution">
    <text evidence="2">The sequence shown here is derived from an EMBL/GenBank/DDBJ whole genome shotgun (WGS) entry which is preliminary data.</text>
</comment>
<organism evidence="2 3">
    <name type="scientific">Bombiscardovia coagulans</name>
    <dbReference type="NCBI Taxonomy" id="686666"/>
    <lineage>
        <taxon>Bacteria</taxon>
        <taxon>Bacillati</taxon>
        <taxon>Actinomycetota</taxon>
        <taxon>Actinomycetes</taxon>
        <taxon>Bifidobacteriales</taxon>
        <taxon>Bifidobacteriaceae</taxon>
        <taxon>Bombiscardovia</taxon>
    </lineage>
</organism>
<name>A0A261EQM1_9BIFI</name>
<evidence type="ECO:0000313" key="2">
    <source>
        <dbReference type="EMBL" id="OZG48976.1"/>
    </source>
</evidence>
<evidence type="ECO:0000256" key="1">
    <source>
        <dbReference type="SAM" id="Phobius"/>
    </source>
</evidence>
<dbReference type="Proteomes" id="UP000216004">
    <property type="component" value="Unassembled WGS sequence"/>
</dbReference>
<keyword evidence="3" id="KW-1185">Reference proteome</keyword>
<proteinExistence type="predicted"/>
<protein>
    <submittedName>
        <fullName evidence="2">Uncharacterized protein</fullName>
    </submittedName>
</protein>
<reference evidence="2 3" key="1">
    <citation type="journal article" date="2017" name="BMC Genomics">
        <title>Comparative genomic and phylogenomic analyses of the Bifidobacteriaceae family.</title>
        <authorList>
            <person name="Lugli G.A."/>
            <person name="Milani C."/>
            <person name="Turroni F."/>
            <person name="Duranti S."/>
            <person name="Mancabelli L."/>
            <person name="Mangifesta M."/>
            <person name="Ferrario C."/>
            <person name="Modesto M."/>
            <person name="Mattarelli P."/>
            <person name="Jiri K."/>
            <person name="van Sinderen D."/>
            <person name="Ventura M."/>
        </authorList>
    </citation>
    <scope>NUCLEOTIDE SEQUENCE [LARGE SCALE GENOMIC DNA]</scope>
    <source>
        <strain evidence="2 3">DSM 22924</strain>
    </source>
</reference>
<dbReference type="EMBL" id="MWWS01000007">
    <property type="protein sequence ID" value="OZG48976.1"/>
    <property type="molecule type" value="Genomic_DNA"/>
</dbReference>
<sequence length="59" mass="6769">MFDKSIVIAVSFFGLSLIIAHIISFVTDSQFWGLCTYPAAWVMMIIFMAIERRGKHDKD</sequence>
<feature type="transmembrane region" description="Helical" evidence="1">
    <location>
        <begin position="7"/>
        <end position="25"/>
    </location>
</feature>
<feature type="transmembrane region" description="Helical" evidence="1">
    <location>
        <begin position="31"/>
        <end position="50"/>
    </location>
</feature>
<keyword evidence="1" id="KW-1133">Transmembrane helix</keyword>
<accession>A0A261EQM1</accession>
<keyword evidence="1" id="KW-0472">Membrane</keyword>
<gene>
    <name evidence="2" type="ORF">BOCO_1212</name>
</gene>
<dbReference type="RefSeq" id="WP_148140072.1">
    <property type="nucleotide sequence ID" value="NZ_MWWS01000007.1"/>
</dbReference>
<keyword evidence="1" id="KW-0812">Transmembrane</keyword>
<evidence type="ECO:0000313" key="3">
    <source>
        <dbReference type="Proteomes" id="UP000216004"/>
    </source>
</evidence>